<dbReference type="Gene3D" id="2.170.130.10">
    <property type="entry name" value="TonB-dependent receptor, plug domain"/>
    <property type="match status" value="1"/>
</dbReference>
<organism evidence="11 12">
    <name type="scientific">Alistipes ihumii AP11</name>
    <dbReference type="NCBI Taxonomy" id="1211813"/>
    <lineage>
        <taxon>Bacteria</taxon>
        <taxon>Pseudomonadati</taxon>
        <taxon>Bacteroidota</taxon>
        <taxon>Bacteroidia</taxon>
        <taxon>Bacteroidales</taxon>
        <taxon>Rikenellaceae</taxon>
        <taxon>Alistipes</taxon>
    </lineage>
</organism>
<reference evidence="11" key="1">
    <citation type="journal article" date="2022" name="Cell">
        <title>Design, construction, and in vivo augmentation of a complex gut microbiome.</title>
        <authorList>
            <person name="Cheng A.G."/>
            <person name="Ho P.Y."/>
            <person name="Aranda-Diaz A."/>
            <person name="Jain S."/>
            <person name="Yu F.B."/>
            <person name="Meng X."/>
            <person name="Wang M."/>
            <person name="Iakiviak M."/>
            <person name="Nagashima K."/>
            <person name="Zhao A."/>
            <person name="Murugkar P."/>
            <person name="Patil A."/>
            <person name="Atabakhsh K."/>
            <person name="Weakley A."/>
            <person name="Yan J."/>
            <person name="Brumbaugh A.R."/>
            <person name="Higginbottom S."/>
            <person name="Dimas A."/>
            <person name="Shiver A.L."/>
            <person name="Deutschbauer A."/>
            <person name="Neff N."/>
            <person name="Sonnenburg J.L."/>
            <person name="Huang K.C."/>
            <person name="Fischbach M.A."/>
        </authorList>
    </citation>
    <scope>NUCLEOTIDE SEQUENCE</scope>
    <source>
        <strain evidence="11">AP11</strain>
    </source>
</reference>
<proteinExistence type="inferred from homology"/>
<dbReference type="Gene3D" id="2.60.40.1120">
    <property type="entry name" value="Carboxypeptidase-like, regulatory domain"/>
    <property type="match status" value="1"/>
</dbReference>
<dbReference type="EMBL" id="CP102294">
    <property type="protein sequence ID" value="UWN57908.1"/>
    <property type="molecule type" value="Genomic_DNA"/>
</dbReference>
<evidence type="ECO:0000313" key="12">
    <source>
        <dbReference type="Proteomes" id="UP001059295"/>
    </source>
</evidence>
<dbReference type="Pfam" id="PF00593">
    <property type="entry name" value="TonB_dep_Rec_b-barrel"/>
    <property type="match status" value="1"/>
</dbReference>
<sequence>MHKLLVPILLTLAAVCRLYGATESYPVSGRVIDRLTRQPVPFAAVVISGQPGKGAMADSAGKFTIAQVKPGIYRLSASMLGYRSALTPEYIVSAGTPFIEIELEKEAQGIETVTVMPFPVRRTAESPVSVRTIGLREIEKSPGSNRDIARIVRSYPGVSFSPVGYRNDLIVRGGGPSENRFFMDGIEIPNINHFATQGASGGPVSLVNSDLIREIDFYTGAFPADRAGALSSVLDFRLRDGDPDRQRFKATLGASEVGLSGSGHIGKKATFLFSARQSYLQMLFKLLGLPFLPNYIDAQAKVRIRFSQRDELTVLALAGIDNMRLNTDEKGEETEYLLSYLPRLRQETFTVGASYRHYAGRHAQTVTLSHSYLNNRNTKYLGNDESSEDNLTLRLRAVEQKTSLRAENRSHLGRWTLREGVELSYSHYTNRTFRRFFAEQAGTLNYRTRLGLTGWGAFVAADYASADDRLTVSAGIRADGSDFSAETARPWHQLSPRASVRYALSERWTVAASAGLYYQLPPFTALGFENGQGERVNRGLKYMRVAETSAGFDWRLRDRLTVSIEGFHKFYTGVPLSLADSIPLTCQGNDYGTVGDEPLAPTAEGRAYGIEAMVRWQIPDKLHVVGSVTVYRSEYRSGRRARYIASAWDNRFVLNLSGTYELPKAWSIGAKLSAIGGAPYTPYDTEKSSLKEAWDARGRPYYDYSRYNEGRLPAFVQIDLRIDKAFYFRRCTLGIYVDLQNVTGSKLRQPDVLMSTGTVENPSAPASEQRYRMKYIKQESGTLVPALGVTVEF</sequence>
<dbReference type="InterPro" id="IPR012910">
    <property type="entry name" value="Plug_dom"/>
</dbReference>
<keyword evidence="5 8" id="KW-0798">TonB box</keyword>
<dbReference type="PANTHER" id="PTHR30069">
    <property type="entry name" value="TONB-DEPENDENT OUTER MEMBRANE RECEPTOR"/>
    <property type="match status" value="1"/>
</dbReference>
<comment type="subcellular location">
    <subcellularLocation>
        <location evidence="1">Cell outer membrane</location>
        <topology evidence="1">Multi-pass membrane protein</topology>
    </subcellularLocation>
</comment>
<evidence type="ECO:0000313" key="11">
    <source>
        <dbReference type="EMBL" id="UWN57908.1"/>
    </source>
</evidence>
<dbReference type="Pfam" id="PF07715">
    <property type="entry name" value="Plug"/>
    <property type="match status" value="1"/>
</dbReference>
<dbReference type="InterPro" id="IPR036942">
    <property type="entry name" value="Beta-barrel_TonB_sf"/>
</dbReference>
<evidence type="ECO:0000256" key="8">
    <source>
        <dbReference type="RuleBase" id="RU003357"/>
    </source>
</evidence>
<dbReference type="SUPFAM" id="SSF56935">
    <property type="entry name" value="Porins"/>
    <property type="match status" value="1"/>
</dbReference>
<protein>
    <submittedName>
        <fullName evidence="11">TonB-dependent receptor</fullName>
    </submittedName>
</protein>
<dbReference type="SUPFAM" id="SSF49464">
    <property type="entry name" value="Carboxypeptidase regulatory domain-like"/>
    <property type="match status" value="1"/>
</dbReference>
<evidence type="ECO:0000256" key="5">
    <source>
        <dbReference type="ARBA" id="ARBA00023077"/>
    </source>
</evidence>
<dbReference type="InterPro" id="IPR039426">
    <property type="entry name" value="TonB-dep_rcpt-like"/>
</dbReference>
<dbReference type="PANTHER" id="PTHR30069:SF57">
    <property type="entry name" value="TONB-DEPENDENT RECEPTOR"/>
    <property type="match status" value="1"/>
</dbReference>
<name>A0ABY5V1M6_9BACT</name>
<keyword evidence="4" id="KW-0812">Transmembrane</keyword>
<keyword evidence="7" id="KW-0998">Cell outer membrane</keyword>
<evidence type="ECO:0000256" key="3">
    <source>
        <dbReference type="ARBA" id="ARBA00022452"/>
    </source>
</evidence>
<keyword evidence="12" id="KW-1185">Reference proteome</keyword>
<keyword evidence="6 8" id="KW-0472">Membrane</keyword>
<comment type="similarity">
    <text evidence="8">Belongs to the TonB-dependent receptor family.</text>
</comment>
<keyword evidence="2" id="KW-0813">Transport</keyword>
<keyword evidence="3" id="KW-1134">Transmembrane beta strand</keyword>
<evidence type="ECO:0000256" key="1">
    <source>
        <dbReference type="ARBA" id="ARBA00004571"/>
    </source>
</evidence>
<dbReference type="InterPro" id="IPR008969">
    <property type="entry name" value="CarboxyPept-like_regulatory"/>
</dbReference>
<evidence type="ECO:0000256" key="6">
    <source>
        <dbReference type="ARBA" id="ARBA00023136"/>
    </source>
</evidence>
<evidence type="ECO:0000256" key="4">
    <source>
        <dbReference type="ARBA" id="ARBA00022692"/>
    </source>
</evidence>
<dbReference type="Proteomes" id="UP001059295">
    <property type="component" value="Chromosome"/>
</dbReference>
<dbReference type="RefSeq" id="WP_019244646.1">
    <property type="nucleotide sequence ID" value="NZ_CAPH01000001.1"/>
</dbReference>
<dbReference type="InterPro" id="IPR037066">
    <property type="entry name" value="Plug_dom_sf"/>
</dbReference>
<evidence type="ECO:0000259" key="9">
    <source>
        <dbReference type="Pfam" id="PF00593"/>
    </source>
</evidence>
<keyword evidence="11" id="KW-0675">Receptor</keyword>
<evidence type="ECO:0000256" key="7">
    <source>
        <dbReference type="ARBA" id="ARBA00023237"/>
    </source>
</evidence>
<feature type="domain" description="TonB-dependent receptor plug" evidence="10">
    <location>
        <begin position="124"/>
        <end position="224"/>
    </location>
</feature>
<evidence type="ECO:0000256" key="2">
    <source>
        <dbReference type="ARBA" id="ARBA00022448"/>
    </source>
</evidence>
<dbReference type="Gene3D" id="2.40.170.20">
    <property type="entry name" value="TonB-dependent receptor, beta-barrel domain"/>
    <property type="match status" value="1"/>
</dbReference>
<gene>
    <name evidence="11" type="ORF">NQ491_03770</name>
</gene>
<dbReference type="GeneID" id="82890822"/>
<feature type="domain" description="TonB-dependent receptor-like beta-barrel" evidence="9">
    <location>
        <begin position="334"/>
        <end position="735"/>
    </location>
</feature>
<accession>A0ABY5V1M6</accession>
<dbReference type="Pfam" id="PF13715">
    <property type="entry name" value="CarbopepD_reg_2"/>
    <property type="match status" value="1"/>
</dbReference>
<dbReference type="InterPro" id="IPR000531">
    <property type="entry name" value="Beta-barrel_TonB"/>
</dbReference>
<evidence type="ECO:0000259" key="10">
    <source>
        <dbReference type="Pfam" id="PF07715"/>
    </source>
</evidence>